<accession>A0ABD1WVK6</accession>
<reference evidence="4" key="1">
    <citation type="submission" date="2024-07" db="EMBL/GenBank/DDBJ databases">
        <title>Two chromosome-level genome assemblies of Korean endemic species Abeliophyllum distichum and Forsythia ovata (Oleaceae).</title>
        <authorList>
            <person name="Jang H."/>
        </authorList>
    </citation>
    <scope>NUCLEOTIDE SEQUENCE [LARGE SCALE GENOMIC DNA]</scope>
</reference>
<protein>
    <recommendedName>
        <fullName evidence="5">DUF538 domain-containing protein</fullName>
    </recommendedName>
</protein>
<keyword evidence="4" id="KW-1185">Reference proteome</keyword>
<dbReference type="PANTHER" id="PTHR31676">
    <property type="entry name" value="T31J12.3 PROTEIN-RELATED"/>
    <property type="match status" value="1"/>
</dbReference>
<gene>
    <name evidence="2" type="ORF">Fot_07359</name>
    <name evidence="3" type="ORF">Fot_07581</name>
</gene>
<dbReference type="EMBL" id="JBFOLJ010000002">
    <property type="protein sequence ID" value="KAL2553962.1"/>
    <property type="molecule type" value="Genomic_DNA"/>
</dbReference>
<keyword evidence="1" id="KW-0732">Signal</keyword>
<evidence type="ECO:0000313" key="2">
    <source>
        <dbReference type="EMBL" id="KAL2553740.1"/>
    </source>
</evidence>
<feature type="chain" id="PRO_5044723661" description="DUF538 domain-containing protein" evidence="1">
    <location>
        <begin position="21"/>
        <end position="159"/>
    </location>
</feature>
<feature type="signal peptide" evidence="1">
    <location>
        <begin position="1"/>
        <end position="20"/>
    </location>
</feature>
<dbReference type="Gene3D" id="2.30.240.10">
    <property type="entry name" value="At5g01610-like"/>
    <property type="match status" value="1"/>
</dbReference>
<dbReference type="InterPro" id="IPR007493">
    <property type="entry name" value="DUF538"/>
</dbReference>
<evidence type="ECO:0000256" key="1">
    <source>
        <dbReference type="SAM" id="SignalP"/>
    </source>
</evidence>
<dbReference type="SUPFAM" id="SSF141562">
    <property type="entry name" value="At5g01610-like"/>
    <property type="match status" value="1"/>
</dbReference>
<dbReference type="PANTHER" id="PTHR31676:SF172">
    <property type="entry name" value="OS01G0595400 PROTEIN"/>
    <property type="match status" value="1"/>
</dbReference>
<reference evidence="2" key="2">
    <citation type="submission" date="2024-07" db="EMBL/GenBank/DDBJ databases">
        <title>Two chromosome-level genome assemblies of Korean endemic species Abeliophyllum distichum and Forsythia ovata (Oleaceae).</title>
        <authorList>
            <person name="Mun J.H."/>
        </authorList>
    </citation>
    <scope>NUCLEOTIDE SEQUENCE</scope>
    <source>
        <strain evidence="2">KNKB202402200001</strain>
        <tissue evidence="2">Leaf</tissue>
    </source>
</reference>
<organism evidence="2 4">
    <name type="scientific">Forsythia ovata</name>
    <dbReference type="NCBI Taxonomy" id="205694"/>
    <lineage>
        <taxon>Eukaryota</taxon>
        <taxon>Viridiplantae</taxon>
        <taxon>Streptophyta</taxon>
        <taxon>Embryophyta</taxon>
        <taxon>Tracheophyta</taxon>
        <taxon>Spermatophyta</taxon>
        <taxon>Magnoliopsida</taxon>
        <taxon>eudicotyledons</taxon>
        <taxon>Gunneridae</taxon>
        <taxon>Pentapetalae</taxon>
        <taxon>asterids</taxon>
        <taxon>lamiids</taxon>
        <taxon>Lamiales</taxon>
        <taxon>Oleaceae</taxon>
        <taxon>Forsythieae</taxon>
        <taxon>Forsythia</taxon>
    </lineage>
</organism>
<dbReference type="EMBL" id="JBFOLJ010000002">
    <property type="protein sequence ID" value="KAL2553740.1"/>
    <property type="molecule type" value="Genomic_DNA"/>
</dbReference>
<dbReference type="Pfam" id="PF04398">
    <property type="entry name" value="DUF538"/>
    <property type="match status" value="1"/>
</dbReference>
<comment type="caution">
    <text evidence="2">The sequence shown here is derived from an EMBL/GenBank/DDBJ whole genome shotgun (WGS) entry which is preliminary data.</text>
</comment>
<dbReference type="AlphaFoldDB" id="A0ABD1WVK6"/>
<evidence type="ECO:0000313" key="4">
    <source>
        <dbReference type="Proteomes" id="UP001604277"/>
    </source>
</evidence>
<sequence length="159" mass="17578">MAKPQVLCLIWLSLVSLSLSSSVSTPNPKTQLQSGTGEAHQELIKYGFPIGLLPTDVKSYNLNRTSGRFLIMLGDTCRVTLPPDNYLATYNKKITGKIVESRIAEIDGISVRAFFKWWGITGIRSNGQDLVFEVGMLSAKYPSKNFDESPDCEGRRTSS</sequence>
<evidence type="ECO:0008006" key="5">
    <source>
        <dbReference type="Google" id="ProtNLM"/>
    </source>
</evidence>
<dbReference type="Proteomes" id="UP001604277">
    <property type="component" value="Unassembled WGS sequence"/>
</dbReference>
<proteinExistence type="predicted"/>
<name>A0ABD1WVK6_9LAMI</name>
<dbReference type="InterPro" id="IPR036758">
    <property type="entry name" value="At5g01610-like"/>
</dbReference>
<evidence type="ECO:0000313" key="3">
    <source>
        <dbReference type="EMBL" id="KAL2553962.1"/>
    </source>
</evidence>